<dbReference type="GO" id="GO:0005507">
    <property type="term" value="F:copper ion binding"/>
    <property type="evidence" value="ECO:0007669"/>
    <property type="project" value="TreeGrafter"/>
</dbReference>
<comment type="caution">
    <text evidence="11">The sequence shown here is derived from an EMBL/GenBank/DDBJ whole genome shotgun (WGS) entry which is preliminary data.</text>
</comment>
<evidence type="ECO:0000256" key="9">
    <source>
        <dbReference type="ARBA" id="ARBA00049893"/>
    </source>
</evidence>
<evidence type="ECO:0000256" key="2">
    <source>
        <dbReference type="ARBA" id="ARBA00007353"/>
    </source>
</evidence>
<dbReference type="CDD" id="cd16833">
    <property type="entry name" value="YfiH"/>
    <property type="match status" value="1"/>
</dbReference>
<gene>
    <name evidence="11" type="ORF">A2319_03015</name>
</gene>
<dbReference type="InterPro" id="IPR003730">
    <property type="entry name" value="Cu_polyphenol_OxRdtase"/>
</dbReference>
<dbReference type="EMBL" id="MHKI01000021">
    <property type="protein sequence ID" value="OGY86342.1"/>
    <property type="molecule type" value="Genomic_DNA"/>
</dbReference>
<dbReference type="Gene3D" id="3.60.140.10">
    <property type="entry name" value="CNF1/YfiH-like putative cysteine hydrolases"/>
    <property type="match status" value="1"/>
</dbReference>
<comment type="similarity">
    <text evidence="2 10">Belongs to the purine nucleoside phosphorylase YfiH/LACC1 family.</text>
</comment>
<evidence type="ECO:0000256" key="4">
    <source>
        <dbReference type="ARBA" id="ARBA00022723"/>
    </source>
</evidence>
<accession>A0A1G2BB38</accession>
<evidence type="ECO:0000256" key="8">
    <source>
        <dbReference type="ARBA" id="ARBA00048968"/>
    </source>
</evidence>
<evidence type="ECO:0000256" key="6">
    <source>
        <dbReference type="ARBA" id="ARBA00022833"/>
    </source>
</evidence>
<proteinExistence type="inferred from homology"/>
<keyword evidence="3" id="KW-0808">Transferase</keyword>
<sequence length="205" mass="22808">MLKFNIFAKFANVEHGIMEKGDKVPQGVVYGEQTHKDKAVWVTKQTAGVIKNTDALVSKENGIALGLKTADCVPILFFEPHANIIGAIHAGWRGTALEITRKTLEFLRMKPFNILVGIGPAICPNCFVVGKEVARQFSASLVQEVGDNQYSVDLWQANVEQCLEVGIPERNIEVMRTCTYETASFYSVRKGCTKTDRNISFIKRI</sequence>
<keyword evidence="6" id="KW-0862">Zinc</keyword>
<dbReference type="PANTHER" id="PTHR30616">
    <property type="entry name" value="UNCHARACTERIZED PROTEIN YFIH"/>
    <property type="match status" value="1"/>
</dbReference>
<keyword evidence="4" id="KW-0479">Metal-binding</keyword>
<organism evidence="11 12">
    <name type="scientific">Candidatus Kerfeldbacteria bacterium RIFOXYB2_FULL_38_14</name>
    <dbReference type="NCBI Taxonomy" id="1798547"/>
    <lineage>
        <taxon>Bacteria</taxon>
        <taxon>Candidatus Kerfeldiibacteriota</taxon>
    </lineage>
</organism>
<dbReference type="Pfam" id="PF02578">
    <property type="entry name" value="Cu-oxidase_4"/>
    <property type="match status" value="1"/>
</dbReference>
<evidence type="ECO:0000313" key="12">
    <source>
        <dbReference type="Proteomes" id="UP000176420"/>
    </source>
</evidence>
<protein>
    <recommendedName>
        <fullName evidence="10">Purine nucleoside phosphorylase</fullName>
    </recommendedName>
</protein>
<dbReference type="Proteomes" id="UP000176420">
    <property type="component" value="Unassembled WGS sequence"/>
</dbReference>
<comment type="catalytic activity">
    <reaction evidence="7">
        <text>adenosine + H2O + H(+) = inosine + NH4(+)</text>
        <dbReference type="Rhea" id="RHEA:24408"/>
        <dbReference type="ChEBI" id="CHEBI:15377"/>
        <dbReference type="ChEBI" id="CHEBI:15378"/>
        <dbReference type="ChEBI" id="CHEBI:16335"/>
        <dbReference type="ChEBI" id="CHEBI:17596"/>
        <dbReference type="ChEBI" id="CHEBI:28938"/>
        <dbReference type="EC" id="3.5.4.4"/>
    </reaction>
    <physiologicalReaction direction="left-to-right" evidence="7">
        <dbReference type="Rhea" id="RHEA:24409"/>
    </physiologicalReaction>
</comment>
<evidence type="ECO:0000256" key="10">
    <source>
        <dbReference type="RuleBase" id="RU361274"/>
    </source>
</evidence>
<comment type="catalytic activity">
    <reaction evidence="8">
        <text>adenosine + phosphate = alpha-D-ribose 1-phosphate + adenine</text>
        <dbReference type="Rhea" id="RHEA:27642"/>
        <dbReference type="ChEBI" id="CHEBI:16335"/>
        <dbReference type="ChEBI" id="CHEBI:16708"/>
        <dbReference type="ChEBI" id="CHEBI:43474"/>
        <dbReference type="ChEBI" id="CHEBI:57720"/>
        <dbReference type="EC" id="2.4.2.1"/>
    </reaction>
    <physiologicalReaction direction="left-to-right" evidence="8">
        <dbReference type="Rhea" id="RHEA:27643"/>
    </physiologicalReaction>
</comment>
<reference evidence="11 12" key="1">
    <citation type="journal article" date="2016" name="Nat. Commun.">
        <title>Thousands of microbial genomes shed light on interconnected biogeochemical processes in an aquifer system.</title>
        <authorList>
            <person name="Anantharaman K."/>
            <person name="Brown C.T."/>
            <person name="Hug L.A."/>
            <person name="Sharon I."/>
            <person name="Castelle C.J."/>
            <person name="Probst A.J."/>
            <person name="Thomas B.C."/>
            <person name="Singh A."/>
            <person name="Wilkins M.J."/>
            <person name="Karaoz U."/>
            <person name="Brodie E.L."/>
            <person name="Williams K.H."/>
            <person name="Hubbard S.S."/>
            <person name="Banfield J.F."/>
        </authorList>
    </citation>
    <scope>NUCLEOTIDE SEQUENCE [LARGE SCALE GENOMIC DNA]</scope>
</reference>
<dbReference type="PANTHER" id="PTHR30616:SF2">
    <property type="entry name" value="PURINE NUCLEOSIDE PHOSPHORYLASE LACC1"/>
    <property type="match status" value="1"/>
</dbReference>
<dbReference type="GO" id="GO:0016787">
    <property type="term" value="F:hydrolase activity"/>
    <property type="evidence" value="ECO:0007669"/>
    <property type="project" value="UniProtKB-KW"/>
</dbReference>
<evidence type="ECO:0000256" key="5">
    <source>
        <dbReference type="ARBA" id="ARBA00022801"/>
    </source>
</evidence>
<evidence type="ECO:0000256" key="7">
    <source>
        <dbReference type="ARBA" id="ARBA00047989"/>
    </source>
</evidence>
<dbReference type="AlphaFoldDB" id="A0A1G2BB38"/>
<evidence type="ECO:0000256" key="3">
    <source>
        <dbReference type="ARBA" id="ARBA00022679"/>
    </source>
</evidence>
<comment type="catalytic activity">
    <reaction evidence="1">
        <text>inosine + phosphate = alpha-D-ribose 1-phosphate + hypoxanthine</text>
        <dbReference type="Rhea" id="RHEA:27646"/>
        <dbReference type="ChEBI" id="CHEBI:17368"/>
        <dbReference type="ChEBI" id="CHEBI:17596"/>
        <dbReference type="ChEBI" id="CHEBI:43474"/>
        <dbReference type="ChEBI" id="CHEBI:57720"/>
        <dbReference type="EC" id="2.4.2.1"/>
    </reaction>
    <physiologicalReaction direction="left-to-right" evidence="1">
        <dbReference type="Rhea" id="RHEA:27647"/>
    </physiologicalReaction>
</comment>
<comment type="catalytic activity">
    <reaction evidence="9">
        <text>S-methyl-5'-thioadenosine + phosphate = 5-(methylsulfanyl)-alpha-D-ribose 1-phosphate + adenine</text>
        <dbReference type="Rhea" id="RHEA:11852"/>
        <dbReference type="ChEBI" id="CHEBI:16708"/>
        <dbReference type="ChEBI" id="CHEBI:17509"/>
        <dbReference type="ChEBI" id="CHEBI:43474"/>
        <dbReference type="ChEBI" id="CHEBI:58533"/>
        <dbReference type="EC" id="2.4.2.28"/>
    </reaction>
    <physiologicalReaction direction="left-to-right" evidence="9">
        <dbReference type="Rhea" id="RHEA:11853"/>
    </physiologicalReaction>
</comment>
<name>A0A1G2BB38_9BACT</name>
<dbReference type="InterPro" id="IPR011324">
    <property type="entry name" value="Cytotoxic_necrot_fac-like_cat"/>
</dbReference>
<evidence type="ECO:0000256" key="1">
    <source>
        <dbReference type="ARBA" id="ARBA00000553"/>
    </source>
</evidence>
<dbReference type="GO" id="GO:0017061">
    <property type="term" value="F:S-methyl-5-thioadenosine phosphorylase activity"/>
    <property type="evidence" value="ECO:0007669"/>
    <property type="project" value="UniProtKB-EC"/>
</dbReference>
<evidence type="ECO:0000313" key="11">
    <source>
        <dbReference type="EMBL" id="OGY86342.1"/>
    </source>
</evidence>
<dbReference type="NCBIfam" id="TIGR00726">
    <property type="entry name" value="peptidoglycan editing factor PgeF"/>
    <property type="match status" value="1"/>
</dbReference>
<dbReference type="SUPFAM" id="SSF64438">
    <property type="entry name" value="CNF1/YfiH-like putative cysteine hydrolases"/>
    <property type="match status" value="1"/>
</dbReference>
<keyword evidence="5" id="KW-0378">Hydrolase</keyword>
<dbReference type="InterPro" id="IPR038371">
    <property type="entry name" value="Cu_polyphenol_OxRdtase_sf"/>
</dbReference>